<reference evidence="4" key="1">
    <citation type="submission" date="2017-05" db="EMBL/GenBank/DDBJ databases">
        <title>Physiological properties and genetic analysis related to exopolysaccharide production of fresh-water unicellular cyanobacterium Aphanothece sacrum, Suizenji Nori, that has been cultured as a food source in Japan.</title>
        <authorList>
            <person name="Kanesaki Y."/>
            <person name="Yoshikawa S."/>
            <person name="Ohki K."/>
        </authorList>
    </citation>
    <scope>NUCLEOTIDE SEQUENCE [LARGE SCALE GENOMIC DNA]</scope>
    <source>
        <strain evidence="4">FPU1</strain>
    </source>
</reference>
<keyword evidence="2" id="KW-1133">Transmembrane helix</keyword>
<dbReference type="AlphaFoldDB" id="A0A401IG66"/>
<keyword evidence="4" id="KW-1185">Reference proteome</keyword>
<dbReference type="EMBL" id="BDQK01000006">
    <property type="protein sequence ID" value="GBF80206.1"/>
    <property type="molecule type" value="Genomic_DNA"/>
</dbReference>
<evidence type="ECO:0000256" key="2">
    <source>
        <dbReference type="SAM" id="Phobius"/>
    </source>
</evidence>
<evidence type="ECO:0000313" key="3">
    <source>
        <dbReference type="EMBL" id="GBF80206.1"/>
    </source>
</evidence>
<dbReference type="Proteomes" id="UP000287247">
    <property type="component" value="Unassembled WGS sequence"/>
</dbReference>
<protein>
    <submittedName>
        <fullName evidence="3">Heme oxygenase</fullName>
    </submittedName>
</protein>
<proteinExistence type="predicted"/>
<feature type="region of interest" description="Disordered" evidence="1">
    <location>
        <begin position="1"/>
        <end position="20"/>
    </location>
</feature>
<comment type="caution">
    <text evidence="3">The sequence shown here is derived from an EMBL/GenBank/DDBJ whole genome shotgun (WGS) entry which is preliminary data.</text>
</comment>
<accession>A0A401IG66</accession>
<keyword evidence="2" id="KW-0472">Membrane</keyword>
<feature type="transmembrane region" description="Helical" evidence="2">
    <location>
        <begin position="32"/>
        <end position="51"/>
    </location>
</feature>
<sequence length="77" mass="8810">MMTKPTIKNQLSISHPPITSCQKSRNSRQVPFYEALITVVLLVTALWMQAFPNWQFPSNLKSQSLTASPINNPWQPR</sequence>
<keyword evidence="2" id="KW-0812">Transmembrane</keyword>
<name>A0A401IG66_APHSA</name>
<gene>
    <name evidence="3" type="ORF">AsFPU1_1607</name>
</gene>
<evidence type="ECO:0000256" key="1">
    <source>
        <dbReference type="SAM" id="MobiDB-lite"/>
    </source>
</evidence>
<organism evidence="3 4">
    <name type="scientific">Aphanothece sacrum FPU1</name>
    <dbReference type="NCBI Taxonomy" id="1920663"/>
    <lineage>
        <taxon>Bacteria</taxon>
        <taxon>Bacillati</taxon>
        <taxon>Cyanobacteriota</taxon>
        <taxon>Cyanophyceae</taxon>
        <taxon>Oscillatoriophycideae</taxon>
        <taxon>Chroococcales</taxon>
        <taxon>Aphanothecaceae</taxon>
        <taxon>Aphanothece</taxon>
    </lineage>
</organism>
<evidence type="ECO:0000313" key="4">
    <source>
        <dbReference type="Proteomes" id="UP000287247"/>
    </source>
</evidence>